<gene>
    <name evidence="5" type="ORF">PBS001_LOCUS1282</name>
</gene>
<keyword evidence="2" id="KW-0472">Membrane</keyword>
<dbReference type="Pfam" id="PF00188">
    <property type="entry name" value="CAP"/>
    <property type="match status" value="1"/>
</dbReference>
<dbReference type="PANTHER" id="PTHR10334">
    <property type="entry name" value="CYSTEINE-RICH SECRETORY PROTEIN-RELATED"/>
    <property type="match status" value="1"/>
</dbReference>
<keyword evidence="6" id="KW-1185">Reference proteome</keyword>
<dbReference type="Proteomes" id="UP001158986">
    <property type="component" value="Unassembled WGS sequence"/>
</dbReference>
<feature type="compositionally biased region" description="Polar residues" evidence="1">
    <location>
        <begin position="168"/>
        <end position="198"/>
    </location>
</feature>
<evidence type="ECO:0000256" key="1">
    <source>
        <dbReference type="SAM" id="MobiDB-lite"/>
    </source>
</evidence>
<feature type="region of interest" description="Disordered" evidence="1">
    <location>
        <begin position="483"/>
        <end position="559"/>
    </location>
</feature>
<dbReference type="PROSITE" id="PS01010">
    <property type="entry name" value="CRISP_2"/>
    <property type="match status" value="1"/>
</dbReference>
<keyword evidence="2" id="KW-0812">Transmembrane</keyword>
<feature type="compositionally biased region" description="Low complexity" evidence="1">
    <location>
        <begin position="651"/>
        <end position="662"/>
    </location>
</feature>
<dbReference type="InterPro" id="IPR001283">
    <property type="entry name" value="CRISP-related"/>
</dbReference>
<protein>
    <recommendedName>
        <fullName evidence="4">SCP domain-containing protein</fullName>
    </recommendedName>
</protein>
<dbReference type="PRINTS" id="PR00837">
    <property type="entry name" value="V5TPXLIKE"/>
</dbReference>
<dbReference type="InterPro" id="IPR014044">
    <property type="entry name" value="CAP_dom"/>
</dbReference>
<feature type="signal peptide" evidence="3">
    <location>
        <begin position="1"/>
        <end position="22"/>
    </location>
</feature>
<proteinExistence type="predicted"/>
<dbReference type="SMART" id="SM00198">
    <property type="entry name" value="SCP"/>
    <property type="match status" value="1"/>
</dbReference>
<evidence type="ECO:0000313" key="6">
    <source>
        <dbReference type="Proteomes" id="UP001158986"/>
    </source>
</evidence>
<feature type="region of interest" description="Disordered" evidence="1">
    <location>
        <begin position="458"/>
        <end position="477"/>
    </location>
</feature>
<comment type="caution">
    <text evidence="5">The sequence shown here is derived from an EMBL/GenBank/DDBJ whole genome shotgun (WGS) entry which is preliminary data.</text>
</comment>
<feature type="compositionally biased region" description="Polar residues" evidence="1">
    <location>
        <begin position="535"/>
        <end position="554"/>
    </location>
</feature>
<dbReference type="EMBL" id="CAKLCB010000073">
    <property type="protein sequence ID" value="CAH0514535.1"/>
    <property type="molecule type" value="Genomic_DNA"/>
</dbReference>
<evidence type="ECO:0000256" key="2">
    <source>
        <dbReference type="SAM" id="Phobius"/>
    </source>
</evidence>
<accession>A0ABN8CN44</accession>
<sequence>MKVSTKLIVVAALAVLSTTANARSETTTAIASEPYDNNAEQRHLSTPSFDSAIDLLTDTGSAPPADSGEDQEAYGPESTPDDSSISTPSTEGLTTESAEETNLTSQDDLGLTSETSKTNDHASGLTIENTSTEPSESSLTSHYDLGLASETSETDDHASGPGTEDASTEASVEASTTVSNDETSLLGSAHEQTPSDSSFTDEEKSIWIERHNFFRVAGLPWAAGNMKRIGWDNDLAKEAALAAASCAATTSTGINVFKSTSTDSPTVIEEAINAWVIEPSLSNIGSVVPPAVAGDGVGAGLYNAYTQVVWASTTNVGCAMAPCSGGSMVVCQYSPAGNDGKSAWFVHDAQAKQCPTGTTAASGLCIVEGDPANDLIAPVPKDKQSLQVYPTFIADIMAAILKAAQERDAAGASMQTVITPDGPAHEPSSPDGGGLDVTFTDDVMTEDYLSSCSYDMMEPPSDPTTDSFHGATNGVPEDLVIDTGLYGEPTESPDLENSNSPTGMELNLDSTNEDSLQIDSTGLPDLEDYPGMELNSDSTNLDSLPSKSPDTMESLSPDDLAYDVSTDSAMQSLTASSSDTYSSLRTASEPSYESELPGEVKPGVETDSHNANPDKSSSSLESVAINSDSASDTDPTQQDDSAKSKPSKDLTASAKSTDSKTTVLAVNRSAVEAVPKRIFLSPAGIAGIIVLGVVAVAALAVFVSYRKNQQRQRDIMRDGGIEVI</sequence>
<dbReference type="Gene3D" id="3.40.33.10">
    <property type="entry name" value="CAP"/>
    <property type="match status" value="1"/>
</dbReference>
<feature type="region of interest" description="Disordered" evidence="1">
    <location>
        <begin position="54"/>
        <end position="201"/>
    </location>
</feature>
<organism evidence="5 6">
    <name type="scientific">Peronospora belbahrii</name>
    <dbReference type="NCBI Taxonomy" id="622444"/>
    <lineage>
        <taxon>Eukaryota</taxon>
        <taxon>Sar</taxon>
        <taxon>Stramenopiles</taxon>
        <taxon>Oomycota</taxon>
        <taxon>Peronosporomycetes</taxon>
        <taxon>Peronosporales</taxon>
        <taxon>Peronosporaceae</taxon>
        <taxon>Peronospora</taxon>
    </lineage>
</organism>
<feature type="compositionally biased region" description="Polar residues" evidence="1">
    <location>
        <begin position="92"/>
        <end position="116"/>
    </location>
</feature>
<feature type="compositionally biased region" description="Polar residues" evidence="1">
    <location>
        <begin position="495"/>
        <end position="520"/>
    </location>
</feature>
<keyword evidence="3" id="KW-0732">Signal</keyword>
<evidence type="ECO:0000256" key="3">
    <source>
        <dbReference type="SAM" id="SignalP"/>
    </source>
</evidence>
<dbReference type="SUPFAM" id="SSF55797">
    <property type="entry name" value="PR-1-like"/>
    <property type="match status" value="1"/>
</dbReference>
<dbReference type="InterPro" id="IPR018244">
    <property type="entry name" value="Allrgn_V5/Tpx1_CS"/>
</dbReference>
<feature type="region of interest" description="Disordered" evidence="1">
    <location>
        <begin position="573"/>
        <end position="662"/>
    </location>
</feature>
<evidence type="ECO:0000259" key="4">
    <source>
        <dbReference type="SMART" id="SM00198"/>
    </source>
</evidence>
<feature type="compositionally biased region" description="Low complexity" evidence="1">
    <location>
        <begin position="573"/>
        <end position="588"/>
    </location>
</feature>
<feature type="chain" id="PRO_5046455956" description="SCP domain-containing protein" evidence="3">
    <location>
        <begin position="23"/>
        <end position="724"/>
    </location>
</feature>
<keyword evidence="2" id="KW-1133">Transmembrane helix</keyword>
<feature type="compositionally biased region" description="Low complexity" evidence="1">
    <location>
        <begin position="128"/>
        <end position="141"/>
    </location>
</feature>
<feature type="compositionally biased region" description="Low complexity" evidence="1">
    <location>
        <begin position="76"/>
        <end position="91"/>
    </location>
</feature>
<dbReference type="InterPro" id="IPR035940">
    <property type="entry name" value="CAP_sf"/>
</dbReference>
<name>A0ABN8CN44_9STRA</name>
<feature type="domain" description="SCP" evidence="4">
    <location>
        <begin position="202"/>
        <end position="341"/>
    </location>
</feature>
<reference evidence="5 6" key="1">
    <citation type="submission" date="2021-11" db="EMBL/GenBank/DDBJ databases">
        <authorList>
            <person name="Islam A."/>
            <person name="Islam S."/>
            <person name="Flora M.S."/>
            <person name="Rahman M."/>
            <person name="Ziaur R.M."/>
            <person name="Epstein J.H."/>
            <person name="Hassan M."/>
            <person name="Klassen M."/>
            <person name="Woodard K."/>
            <person name="Webb A."/>
            <person name="Webby R.J."/>
            <person name="El Zowalaty M.E."/>
        </authorList>
    </citation>
    <scope>NUCLEOTIDE SEQUENCE [LARGE SCALE GENOMIC DNA]</scope>
    <source>
        <strain evidence="5">Pbs1</strain>
    </source>
</reference>
<feature type="transmembrane region" description="Helical" evidence="2">
    <location>
        <begin position="678"/>
        <end position="703"/>
    </location>
</feature>
<feature type="compositionally biased region" description="Polar residues" evidence="1">
    <location>
        <begin position="609"/>
        <end position="639"/>
    </location>
</feature>
<evidence type="ECO:0000313" key="5">
    <source>
        <dbReference type="EMBL" id="CAH0514535.1"/>
    </source>
</evidence>
<dbReference type="CDD" id="cd05380">
    <property type="entry name" value="CAP_euk"/>
    <property type="match status" value="1"/>
</dbReference>